<keyword evidence="3 4" id="KW-0949">S-adenosyl-L-methionine</keyword>
<dbReference type="Gene3D" id="3.40.50.150">
    <property type="entry name" value="Vaccinia Virus protein VP39"/>
    <property type="match status" value="1"/>
</dbReference>
<comment type="similarity">
    <text evidence="4">Belongs to the protein N5-glutamine methyltransferase family. PrmB subfamily.</text>
</comment>
<comment type="function">
    <text evidence="4">Methylates ribosomal protein uL3 on a specific glutamine residue.</text>
</comment>
<comment type="caution">
    <text evidence="6">The sequence shown here is derived from an EMBL/GenBank/DDBJ whole genome shotgun (WGS) entry which is preliminary data.</text>
</comment>
<reference evidence="7" key="1">
    <citation type="journal article" date="2019" name="Int. J. Syst. Evol. Microbiol.">
        <title>The Global Catalogue of Microorganisms (GCM) 10K type strain sequencing project: providing services to taxonomists for standard genome sequencing and annotation.</title>
        <authorList>
            <consortium name="The Broad Institute Genomics Platform"/>
            <consortium name="The Broad Institute Genome Sequencing Center for Infectious Disease"/>
            <person name="Wu L."/>
            <person name="Ma J."/>
        </authorList>
    </citation>
    <scope>NUCLEOTIDE SEQUENCE [LARGE SCALE GENOMIC DNA]</scope>
    <source>
        <strain evidence="7">CCUG 54939</strain>
    </source>
</reference>
<dbReference type="InterPro" id="IPR029063">
    <property type="entry name" value="SAM-dependent_MTases_sf"/>
</dbReference>
<dbReference type="PANTHER" id="PTHR47806:SF1">
    <property type="entry name" value="RIBOSOMAL PROTEIN UL3 GLUTAMINE METHYLTRANSFERASE"/>
    <property type="match status" value="1"/>
</dbReference>
<dbReference type="NCBIfam" id="TIGR00536">
    <property type="entry name" value="hemK_fam"/>
    <property type="match status" value="1"/>
</dbReference>
<proteinExistence type="inferred from homology"/>
<dbReference type="HAMAP" id="MF_02125">
    <property type="entry name" value="L3_methyltr_PrmB"/>
    <property type="match status" value="1"/>
</dbReference>
<gene>
    <name evidence="4 6" type="primary">prmB</name>
    <name evidence="6" type="ORF">ACFOSS_12300</name>
</gene>
<dbReference type="NCBIfam" id="TIGR03533">
    <property type="entry name" value="L3_gln_methyl"/>
    <property type="match status" value="1"/>
</dbReference>
<comment type="catalytic activity">
    <reaction evidence="4">
        <text>L-glutaminyl-[ribosomal protein uL3] + S-adenosyl-L-methionine = N(5)-methyl-L-glutaminyl-[ribosomal protein uL3] + S-adenosyl-L-homocysteine + H(+)</text>
        <dbReference type="Rhea" id="RHEA:45020"/>
        <dbReference type="Rhea" id="RHEA-COMP:11063"/>
        <dbReference type="Rhea" id="RHEA-COMP:11064"/>
        <dbReference type="ChEBI" id="CHEBI:15378"/>
        <dbReference type="ChEBI" id="CHEBI:30011"/>
        <dbReference type="ChEBI" id="CHEBI:57856"/>
        <dbReference type="ChEBI" id="CHEBI:59789"/>
        <dbReference type="ChEBI" id="CHEBI:61891"/>
        <dbReference type="EC" id="2.1.1.298"/>
    </reaction>
</comment>
<dbReference type="RefSeq" id="WP_377152916.1">
    <property type="nucleotide sequence ID" value="NZ_JBHSAF010000014.1"/>
</dbReference>
<dbReference type="Gene3D" id="1.10.8.10">
    <property type="entry name" value="DNA helicase RuvA subunit, C-terminal domain"/>
    <property type="match status" value="1"/>
</dbReference>
<dbReference type="SUPFAM" id="SSF53335">
    <property type="entry name" value="S-adenosyl-L-methionine-dependent methyltransferases"/>
    <property type="match status" value="1"/>
</dbReference>
<evidence type="ECO:0000256" key="2">
    <source>
        <dbReference type="ARBA" id="ARBA00022679"/>
    </source>
</evidence>
<keyword evidence="1 4" id="KW-0489">Methyltransferase</keyword>
<dbReference type="PIRSF" id="PIRSF037167">
    <property type="entry name" value="Mtase_YfcB_prd"/>
    <property type="match status" value="1"/>
</dbReference>
<dbReference type="InterPro" id="IPR004556">
    <property type="entry name" value="HemK-like"/>
</dbReference>
<dbReference type="Pfam" id="PF05175">
    <property type="entry name" value="MTS"/>
    <property type="match status" value="1"/>
</dbReference>
<evidence type="ECO:0000256" key="4">
    <source>
        <dbReference type="HAMAP-Rule" id="MF_02125"/>
    </source>
</evidence>
<evidence type="ECO:0000313" key="6">
    <source>
        <dbReference type="EMBL" id="MFC3914246.1"/>
    </source>
</evidence>
<dbReference type="InterPro" id="IPR007848">
    <property type="entry name" value="Small_mtfrase_dom"/>
</dbReference>
<dbReference type="GO" id="GO:0032259">
    <property type="term" value="P:methylation"/>
    <property type="evidence" value="ECO:0007669"/>
    <property type="project" value="UniProtKB-KW"/>
</dbReference>
<dbReference type="InterPro" id="IPR017127">
    <property type="entry name" value="Ribosome_uL3_MTase"/>
</dbReference>
<organism evidence="6 7">
    <name type="scientific">Pseudaeromonas sharmana</name>
    <dbReference type="NCBI Taxonomy" id="328412"/>
    <lineage>
        <taxon>Bacteria</taxon>
        <taxon>Pseudomonadati</taxon>
        <taxon>Pseudomonadota</taxon>
        <taxon>Gammaproteobacteria</taxon>
        <taxon>Aeromonadales</taxon>
        <taxon>Aeromonadaceae</taxon>
        <taxon>Pseudaeromonas</taxon>
    </lineage>
</organism>
<dbReference type="EC" id="2.1.1.298" evidence="4"/>
<evidence type="ECO:0000259" key="5">
    <source>
        <dbReference type="Pfam" id="PF05175"/>
    </source>
</evidence>
<dbReference type="Proteomes" id="UP001595692">
    <property type="component" value="Unassembled WGS sequence"/>
</dbReference>
<keyword evidence="2 4" id="KW-0808">Transferase</keyword>
<keyword evidence="6" id="KW-0689">Ribosomal protein</keyword>
<protein>
    <recommendedName>
        <fullName evidence="4">Ribosomal protein uL3 glutamine methyltransferase</fullName>
        <shortName evidence="4">uL3 MTase</shortName>
        <ecNumber evidence="4">2.1.1.298</ecNumber>
    </recommendedName>
    <alternativeName>
        <fullName evidence="4">N5-glutamine methyltransferase PrmB</fullName>
    </alternativeName>
</protein>
<sequence>MEKIIIDEAVNELKTVNDLMRWAVSRFNEAGLFYGHGTDNAWDEAVQLLLPALHLPPLISEEIRTARLTRAERQLLVELIARRVAERIPAAYLTNKAWFCGLEFYVDERVIVPRSPIGELINKRFAPWLSQEPSRIMDMCTGSGCIAIALAQAFPEAEVDAIDLSADALDVTQINIDMYGLEQQVIPMQSDLFSALPAGDKYDLIVSNPPYVDAEDMADLPDEFQHEPELALAAGEDGLILAKRILAQAPDFLHEHGVLVVEVGNSYVHLAAQYPDVPFHWVEFEQGGHGVFMMTKAELDAVADRFAAYRS</sequence>
<evidence type="ECO:0000256" key="1">
    <source>
        <dbReference type="ARBA" id="ARBA00022603"/>
    </source>
</evidence>
<keyword evidence="7" id="KW-1185">Reference proteome</keyword>
<evidence type="ECO:0000256" key="3">
    <source>
        <dbReference type="ARBA" id="ARBA00022691"/>
    </source>
</evidence>
<name>A0ABV8CQ66_9GAMM</name>
<dbReference type="PANTHER" id="PTHR47806">
    <property type="entry name" value="50S RIBOSOMAL PROTEIN L3 GLUTAMINE METHYLTRANSFERASE"/>
    <property type="match status" value="1"/>
</dbReference>
<dbReference type="InterPro" id="IPR002052">
    <property type="entry name" value="DNA_methylase_N6_adenine_CS"/>
</dbReference>
<feature type="domain" description="Methyltransferase small" evidence="5">
    <location>
        <begin position="130"/>
        <end position="216"/>
    </location>
</feature>
<dbReference type="EMBL" id="JBHSAF010000014">
    <property type="protein sequence ID" value="MFC3914246.1"/>
    <property type="molecule type" value="Genomic_DNA"/>
</dbReference>
<dbReference type="PROSITE" id="PS00092">
    <property type="entry name" value="N6_MTASE"/>
    <property type="match status" value="1"/>
</dbReference>
<dbReference type="GO" id="GO:0005840">
    <property type="term" value="C:ribosome"/>
    <property type="evidence" value="ECO:0007669"/>
    <property type="project" value="UniProtKB-KW"/>
</dbReference>
<evidence type="ECO:0000313" key="7">
    <source>
        <dbReference type="Proteomes" id="UP001595692"/>
    </source>
</evidence>
<accession>A0ABV8CQ66</accession>
<dbReference type="CDD" id="cd02440">
    <property type="entry name" value="AdoMet_MTases"/>
    <property type="match status" value="1"/>
</dbReference>
<keyword evidence="6" id="KW-0687">Ribonucleoprotein</keyword>
<dbReference type="GO" id="GO:0008168">
    <property type="term" value="F:methyltransferase activity"/>
    <property type="evidence" value="ECO:0007669"/>
    <property type="project" value="UniProtKB-KW"/>
</dbReference>